<protein>
    <submittedName>
        <fullName evidence="1">Uncharacterized protein</fullName>
    </submittedName>
</protein>
<proteinExistence type="predicted"/>
<dbReference type="EMBL" id="CACSHJ010000089">
    <property type="protein sequence ID" value="CAA0384425.1"/>
    <property type="molecule type" value="Genomic_DNA"/>
</dbReference>
<dbReference type="Proteomes" id="UP000434276">
    <property type="component" value="Unassembled WGS sequence"/>
</dbReference>
<gene>
    <name evidence="1" type="ORF">C24_LOCUS14611</name>
</gene>
<evidence type="ECO:0000313" key="2">
    <source>
        <dbReference type="Proteomes" id="UP000434276"/>
    </source>
</evidence>
<dbReference type="AlphaFoldDB" id="A0A5S9XHN6"/>
<sequence length="42" mass="4807">MSRVVDWWGNGNTNIDDFTSSGGVGRKITSDRDSDGMVDWWW</sequence>
<organism evidence="1 2">
    <name type="scientific">Arabidopsis thaliana</name>
    <name type="common">Mouse-ear cress</name>
    <dbReference type="NCBI Taxonomy" id="3702"/>
    <lineage>
        <taxon>Eukaryota</taxon>
        <taxon>Viridiplantae</taxon>
        <taxon>Streptophyta</taxon>
        <taxon>Embryophyta</taxon>
        <taxon>Tracheophyta</taxon>
        <taxon>Spermatophyta</taxon>
        <taxon>Magnoliopsida</taxon>
        <taxon>eudicotyledons</taxon>
        <taxon>Gunneridae</taxon>
        <taxon>Pentapetalae</taxon>
        <taxon>rosids</taxon>
        <taxon>malvids</taxon>
        <taxon>Brassicales</taxon>
        <taxon>Brassicaceae</taxon>
        <taxon>Camelineae</taxon>
        <taxon>Arabidopsis</taxon>
    </lineage>
</organism>
<name>A0A5S9XHN6_ARATH</name>
<accession>A0A5S9XHN6</accession>
<evidence type="ECO:0000313" key="1">
    <source>
        <dbReference type="EMBL" id="CAA0384425.1"/>
    </source>
</evidence>
<reference evidence="1 2" key="1">
    <citation type="submission" date="2019-12" db="EMBL/GenBank/DDBJ databases">
        <authorList>
            <person name="Jiao W.-B."/>
            <person name="Schneeberger K."/>
        </authorList>
    </citation>
    <scope>NUCLEOTIDE SEQUENCE [LARGE SCALE GENOMIC DNA]</scope>
    <source>
        <strain evidence="2">cv. C24</strain>
    </source>
</reference>